<keyword evidence="5" id="KW-1185">Reference proteome</keyword>
<comment type="caution">
    <text evidence="4">The sequence shown here is derived from an EMBL/GenBank/DDBJ whole genome shotgun (WGS) entry which is preliminary data.</text>
</comment>
<keyword evidence="1 2" id="KW-0732">Signal</keyword>
<feature type="chain" id="PRO_5002654101" description="DUF4174 domain-containing protein" evidence="2">
    <location>
        <begin position="27"/>
        <end position="155"/>
    </location>
</feature>
<evidence type="ECO:0000313" key="5">
    <source>
        <dbReference type="Proteomes" id="UP000003781"/>
    </source>
</evidence>
<dbReference type="EMBL" id="AAXW01000023">
    <property type="protein sequence ID" value="EAZ90523.1"/>
    <property type="molecule type" value="Genomic_DNA"/>
</dbReference>
<dbReference type="Pfam" id="PF13778">
    <property type="entry name" value="DUF4174"/>
    <property type="match status" value="1"/>
</dbReference>
<dbReference type="AlphaFoldDB" id="A3ISF3"/>
<proteinExistence type="predicted"/>
<dbReference type="eggNOG" id="ENOG5033B8F">
    <property type="taxonomic scope" value="Bacteria"/>
</dbReference>
<feature type="signal peptide" evidence="2">
    <location>
        <begin position="1"/>
        <end position="26"/>
    </location>
</feature>
<dbReference type="RefSeq" id="WP_008276309.1">
    <property type="nucleotide sequence ID" value="NZ_AAXW01000023.1"/>
</dbReference>
<accession>A3ISF3</accession>
<evidence type="ECO:0000313" key="4">
    <source>
        <dbReference type="EMBL" id="EAZ90523.1"/>
    </source>
</evidence>
<organism evidence="4 5">
    <name type="scientific">Crocosphaera chwakensis CCY0110</name>
    <dbReference type="NCBI Taxonomy" id="391612"/>
    <lineage>
        <taxon>Bacteria</taxon>
        <taxon>Bacillati</taxon>
        <taxon>Cyanobacteriota</taxon>
        <taxon>Cyanophyceae</taxon>
        <taxon>Oscillatoriophycideae</taxon>
        <taxon>Chroococcales</taxon>
        <taxon>Aphanothecaceae</taxon>
        <taxon>Crocosphaera</taxon>
        <taxon>Crocosphaera chwakensis</taxon>
    </lineage>
</organism>
<protein>
    <recommendedName>
        <fullName evidence="3">DUF4174 domain-containing protein</fullName>
    </recommendedName>
</protein>
<gene>
    <name evidence="4" type="ORF">CY0110_20038</name>
</gene>
<dbReference type="InterPro" id="IPR025232">
    <property type="entry name" value="DUF4174"/>
</dbReference>
<dbReference type="Proteomes" id="UP000003781">
    <property type="component" value="Unassembled WGS sequence"/>
</dbReference>
<reference evidence="4 5" key="1">
    <citation type="submission" date="2007-03" db="EMBL/GenBank/DDBJ databases">
        <authorList>
            <person name="Stal L."/>
            <person name="Ferriera S."/>
            <person name="Johnson J."/>
            <person name="Kravitz S."/>
            <person name="Beeson K."/>
            <person name="Sutton G."/>
            <person name="Rogers Y.-H."/>
            <person name="Friedman R."/>
            <person name="Frazier M."/>
            <person name="Venter J.C."/>
        </authorList>
    </citation>
    <scope>NUCLEOTIDE SEQUENCE [LARGE SCALE GENOMIC DNA]</scope>
    <source>
        <strain evidence="4 5">CCY0110</strain>
    </source>
</reference>
<sequence length="155" mass="17717">MKNIYQKLLSIILFLGITAVSNVAMAQNNPLEAYRWHNRLLLVFVPQIEDERLTKIQQTLNQVECEFQERDLLLGVFTSNAPSRIGNDSISSYQEAQLRAKYGIKSNQFAVILIGKDGQSKNQLSEVPEIERIFGQIDNMPMRQQEISNRSNSCN</sequence>
<feature type="domain" description="DUF4174" evidence="3">
    <location>
        <begin position="30"/>
        <end position="146"/>
    </location>
</feature>
<evidence type="ECO:0000256" key="2">
    <source>
        <dbReference type="SAM" id="SignalP"/>
    </source>
</evidence>
<evidence type="ECO:0000259" key="3">
    <source>
        <dbReference type="Pfam" id="PF13778"/>
    </source>
</evidence>
<name>A3ISF3_9CHRO</name>
<evidence type="ECO:0000256" key="1">
    <source>
        <dbReference type="ARBA" id="ARBA00022729"/>
    </source>
</evidence>